<dbReference type="GeneID" id="94847353"/>
<dbReference type="GO" id="GO:0005737">
    <property type="term" value="C:cytoplasm"/>
    <property type="evidence" value="ECO:0007669"/>
    <property type="project" value="TreeGrafter"/>
</dbReference>
<name>A0A1J4J4Y6_9EUKA</name>
<dbReference type="VEuPathDB" id="TrichDB:TRFO_39442"/>
<dbReference type="PANTHER" id="PTHR15688:SF1">
    <property type="entry name" value="KINETOCHORE-ASSOCIATED PROTEIN 1"/>
    <property type="match status" value="1"/>
</dbReference>
<dbReference type="Pfam" id="PF10493">
    <property type="entry name" value="Rod_C"/>
    <property type="match status" value="1"/>
</dbReference>
<dbReference type="InterPro" id="IPR052802">
    <property type="entry name" value="KNTC1"/>
</dbReference>
<dbReference type="GO" id="GO:0007094">
    <property type="term" value="P:mitotic spindle assembly checkpoint signaling"/>
    <property type="evidence" value="ECO:0007669"/>
    <property type="project" value="TreeGrafter"/>
</dbReference>
<accession>A0A1J4J4Y6</accession>
<gene>
    <name evidence="2" type="ORF">TRFO_39442</name>
</gene>
<dbReference type="GO" id="GO:0005828">
    <property type="term" value="C:kinetochore microtubule"/>
    <property type="evidence" value="ECO:0007669"/>
    <property type="project" value="TreeGrafter"/>
</dbReference>
<dbReference type="AlphaFoldDB" id="A0A1J4J4Y6"/>
<sequence>MDGNEALTQIENDLLSKKQFQEWHLFGTFQILFPKGTPEKWEEFKSKPLTDTLSKCLPHMSPMIVFIIYRRHPELTAFFLHFLDQASILKINPRQYIPFLSFRIQYIPIQWIAFHATRIADLRFANNFVSQAFSAYLRHSPNCIEMLHRNDQIWRQFLDDIPDTPYEYPSEGWKKMLIYRTAIRELLFFKIEIKLTEYLRLDKNEYVKRMFTTYDNPAKFRNLLKTQIIPFCEANAIDFTTFIVTIICKKDWAVQQKLLFVNEYLQTQTDIRMALESMTVQSEQELGKLQDYAKKKSIDFTPLPINVVPKITPSSSVPLMRSNSIEELPVVARQMAKPARLEMWRRSPSIDLSKVKKFGEDGSIHTIANGEPKDPIEYANKLRSLKNLKEIKPIFELAENFNMVVAYDDYSMMWGKRLLFDKLITQFGHDRFDEICSTLHLSDDEIMDFVCSPIDYIFDANHLLPKLEKHVHESNVYLYFGYLQNYVDRLIQNDPISTILQLYKKGLEISIRYVNGERLLTLANNLSLVNKIIENDDQIIQKEHFLLLLNNPKLVASIYPLTTKIQNKDGFISSFLSEDLYEFIDSITYIDSLSQEAKNEALLEVLPLIDGLKYTLLQFVFCILCKSNPCYQSDLDVLYSLYSSKSHTINFHALKNDPMTILKTEITQENYYEILSLADLFELDTDELLMTLMTSKMNSSNFEDYNPIVNKLREGSHVTQLLKLIPRFTNHDQINFLNAIGRFDIKRTKQTMFDLMRMRLNSFITDEYLNDPIKLITVLYSKIDLHESLGGRLHKFAKTVATRFGYDIFEVQAQIVTQFLTEEEIIEYKPTRITIFEYPPEPQNMQRALFILRKWKVDSAIDWLAKFVENPNNSYFSRSLAIQCWTSVSDGDVPEEVDPAVFYFKGMIEKSSVEPPEEITDEFMYQLVDQGGVAHCKLFIEYVTYYHLENDEYILKALKILESTETLFLLQAMILLFFYNPVHKSPKIFEIFIKVISAPIAEVIFKHENFLPAKTQHIAVIRDIFNAISLSRYPINYLYINNTKCSWGNVAEMLCKVGSPALAAELGSHLVNRKDKNDVLCHLMHGFHFDDAITFGFDKKTIFEYIVNGHIAHATETLIDAHFVLFTSWLLEKGDMDSIKEVERALVNQGRTLEIKRLKERIARWNQSKLQ</sequence>
<dbReference type="InterPro" id="IPR019527">
    <property type="entry name" value="RZZ-complex_KNTC1/ROD_C"/>
</dbReference>
<proteinExistence type="predicted"/>
<dbReference type="RefSeq" id="XP_068347515.1">
    <property type="nucleotide sequence ID" value="XM_068512649.1"/>
</dbReference>
<dbReference type="GO" id="GO:0031267">
    <property type="term" value="F:small GTPase binding"/>
    <property type="evidence" value="ECO:0007669"/>
    <property type="project" value="TreeGrafter"/>
</dbReference>
<reference evidence="2" key="1">
    <citation type="submission" date="2016-10" db="EMBL/GenBank/DDBJ databases">
        <authorList>
            <person name="Benchimol M."/>
            <person name="Almeida L.G."/>
            <person name="Vasconcelos A.T."/>
            <person name="Perreira-Neves A."/>
            <person name="Rosa I.A."/>
            <person name="Tasca T."/>
            <person name="Bogo M.R."/>
            <person name="de Souza W."/>
        </authorList>
    </citation>
    <scope>NUCLEOTIDE SEQUENCE [LARGE SCALE GENOMIC DNA]</scope>
    <source>
        <strain evidence="2">K</strain>
    </source>
</reference>
<comment type="caution">
    <text evidence="2">The sequence shown here is derived from an EMBL/GenBank/DDBJ whole genome shotgun (WGS) entry which is preliminary data.</text>
</comment>
<dbReference type="GO" id="GO:1990423">
    <property type="term" value="C:RZZ complex"/>
    <property type="evidence" value="ECO:0007669"/>
    <property type="project" value="TreeGrafter"/>
</dbReference>
<protein>
    <recommendedName>
        <fullName evidence="1">RZZ complex subunit KNTC1/ROD C-terminal domain-containing protein</fullName>
    </recommendedName>
</protein>
<dbReference type="GO" id="GO:0000070">
    <property type="term" value="P:mitotic sister chromatid segregation"/>
    <property type="evidence" value="ECO:0007669"/>
    <property type="project" value="TreeGrafter"/>
</dbReference>
<dbReference type="PANTHER" id="PTHR15688">
    <property type="entry name" value="KINETOCHORE-ASSOCIATED PROTEIN 1"/>
    <property type="match status" value="1"/>
</dbReference>
<dbReference type="OrthoDB" id="10611906at2759"/>
<keyword evidence="3" id="KW-1185">Reference proteome</keyword>
<evidence type="ECO:0000313" key="3">
    <source>
        <dbReference type="Proteomes" id="UP000179807"/>
    </source>
</evidence>
<organism evidence="2 3">
    <name type="scientific">Tritrichomonas foetus</name>
    <dbReference type="NCBI Taxonomy" id="1144522"/>
    <lineage>
        <taxon>Eukaryota</taxon>
        <taxon>Metamonada</taxon>
        <taxon>Parabasalia</taxon>
        <taxon>Tritrichomonadida</taxon>
        <taxon>Tritrichomonadidae</taxon>
        <taxon>Tritrichomonas</taxon>
    </lineage>
</organism>
<dbReference type="GO" id="GO:1903394">
    <property type="term" value="P:protein localization to kinetochore involved in kinetochore assembly"/>
    <property type="evidence" value="ECO:0007669"/>
    <property type="project" value="TreeGrafter"/>
</dbReference>
<dbReference type="Proteomes" id="UP000179807">
    <property type="component" value="Unassembled WGS sequence"/>
</dbReference>
<feature type="domain" description="RZZ complex subunit KNTC1/ROD C-terminal" evidence="1">
    <location>
        <begin position="748"/>
        <end position="892"/>
    </location>
</feature>
<evidence type="ECO:0000313" key="2">
    <source>
        <dbReference type="EMBL" id="OHS94378.1"/>
    </source>
</evidence>
<dbReference type="EMBL" id="MLAK01001324">
    <property type="protein sequence ID" value="OHS94378.1"/>
    <property type="molecule type" value="Genomic_DNA"/>
</dbReference>
<evidence type="ECO:0000259" key="1">
    <source>
        <dbReference type="Pfam" id="PF10493"/>
    </source>
</evidence>